<organism evidence="2 3">
    <name type="scientific">Penicillium antarcticum</name>
    <dbReference type="NCBI Taxonomy" id="416450"/>
    <lineage>
        <taxon>Eukaryota</taxon>
        <taxon>Fungi</taxon>
        <taxon>Dikarya</taxon>
        <taxon>Ascomycota</taxon>
        <taxon>Pezizomycotina</taxon>
        <taxon>Eurotiomycetes</taxon>
        <taxon>Eurotiomycetidae</taxon>
        <taxon>Eurotiales</taxon>
        <taxon>Aspergillaceae</taxon>
        <taxon>Penicillium</taxon>
    </lineage>
</organism>
<gene>
    <name evidence="2" type="ORF">PENANT_c001G00265</name>
</gene>
<evidence type="ECO:0000256" key="1">
    <source>
        <dbReference type="SAM" id="MobiDB-lite"/>
    </source>
</evidence>
<reference evidence="3" key="1">
    <citation type="journal article" date="2017" name="Nat. Microbiol.">
        <title>Global analysis of biosynthetic gene clusters reveals vast potential of secondary metabolite production in Penicillium species.</title>
        <authorList>
            <person name="Nielsen J.C."/>
            <person name="Grijseels S."/>
            <person name="Prigent S."/>
            <person name="Ji B."/>
            <person name="Dainat J."/>
            <person name="Nielsen K.F."/>
            <person name="Frisvad J.C."/>
            <person name="Workman M."/>
            <person name="Nielsen J."/>
        </authorList>
    </citation>
    <scope>NUCLEOTIDE SEQUENCE [LARGE SCALE GENOMIC DNA]</scope>
    <source>
        <strain evidence="3">IBT 31811</strain>
    </source>
</reference>
<protein>
    <submittedName>
        <fullName evidence="2">Uncharacterized protein</fullName>
    </submittedName>
</protein>
<name>A0A1V6QNM4_9EURO</name>
<feature type="region of interest" description="Disordered" evidence="1">
    <location>
        <begin position="33"/>
        <end position="125"/>
    </location>
</feature>
<proteinExistence type="predicted"/>
<feature type="compositionally biased region" description="Basic and acidic residues" evidence="1">
    <location>
        <begin position="115"/>
        <end position="125"/>
    </location>
</feature>
<sequence>MLNHLAIYPKSIAARVTCPSTLQCHPKYLQRLATARPRPILQRLPYSTGGYGDSDGKGDPEGKNPTAQGVNRRTREMEHPGPSPPDTRSAKSKSSEASKTSSNPTSGNKKNIPRSAKEELNNDKK</sequence>
<comment type="caution">
    <text evidence="2">The sequence shown here is derived from an EMBL/GenBank/DDBJ whole genome shotgun (WGS) entry which is preliminary data.</text>
</comment>
<dbReference type="OrthoDB" id="5334244at2759"/>
<evidence type="ECO:0000313" key="2">
    <source>
        <dbReference type="EMBL" id="OQD90761.1"/>
    </source>
</evidence>
<accession>A0A1V6QNM4</accession>
<dbReference type="EMBL" id="MDYN01000001">
    <property type="protein sequence ID" value="OQD90761.1"/>
    <property type="molecule type" value="Genomic_DNA"/>
</dbReference>
<dbReference type="Proteomes" id="UP000191672">
    <property type="component" value="Unassembled WGS sequence"/>
</dbReference>
<keyword evidence="3" id="KW-1185">Reference proteome</keyword>
<dbReference type="AlphaFoldDB" id="A0A1V6QNM4"/>
<evidence type="ECO:0000313" key="3">
    <source>
        <dbReference type="Proteomes" id="UP000191672"/>
    </source>
</evidence>